<dbReference type="Pfam" id="PF00156">
    <property type="entry name" value="Pribosyltran"/>
    <property type="match status" value="1"/>
</dbReference>
<feature type="binding site" description="in other chain" evidence="7">
    <location>
        <position position="89"/>
    </location>
    <ligand>
        <name>5-phospho-alpha-D-ribose 1-diphosphate</name>
        <dbReference type="ChEBI" id="CHEBI:58017"/>
        <note>ligand shared between dimeric partners</note>
    </ligand>
</feature>
<dbReference type="CDD" id="cd06223">
    <property type="entry name" value="PRTases_typeI"/>
    <property type="match status" value="1"/>
</dbReference>
<evidence type="ECO:0000256" key="2">
    <source>
        <dbReference type="ARBA" id="ARBA00011971"/>
    </source>
</evidence>
<sequence length="188" mass="21263">MINYRHLLDDLGAVKKGHFELTSGLHSEYYIEKFRLLEKPEISTLFCKDIADHFNYENIDTVTGPTTGGIIIAYDVANYIKKRAIYAEKVDGKRVFRRDFKITKGERILVVDDILTTGGSIVETAQAAEKKGGIIVGLAVFINRSSKSIRLPYPIYSVYSLNIEKYNKEDCPLCRRNIPLTIPGSKNL</sequence>
<evidence type="ECO:0000313" key="10">
    <source>
        <dbReference type="Proteomes" id="UP000271125"/>
    </source>
</evidence>
<comment type="function">
    <text evidence="7">Catalyzes the transfer of a ribosyl phosphate group from 5-phosphoribose 1-diphosphate to orotate, leading to the formation of orotidine monophosphate (OMP).</text>
</comment>
<dbReference type="PANTHER" id="PTHR19278">
    <property type="entry name" value="OROTATE PHOSPHORIBOSYLTRANSFERASE"/>
    <property type="match status" value="1"/>
</dbReference>
<evidence type="ECO:0000256" key="3">
    <source>
        <dbReference type="ARBA" id="ARBA00022676"/>
    </source>
</evidence>
<dbReference type="Proteomes" id="UP000271125">
    <property type="component" value="Unassembled WGS sequence"/>
</dbReference>
<dbReference type="HAMAP" id="MF_01208">
    <property type="entry name" value="PyrE"/>
    <property type="match status" value="1"/>
</dbReference>
<dbReference type="InterPro" id="IPR006273">
    <property type="entry name" value="Orotate_PRibTrfase_bac"/>
</dbReference>
<reference evidence="9 10" key="1">
    <citation type="submission" date="2018-06" db="EMBL/GenBank/DDBJ databases">
        <title>Extensive metabolic versatility and redundancy in microbially diverse, dynamic hydrothermal sediments.</title>
        <authorList>
            <person name="Dombrowski N."/>
            <person name="Teske A."/>
            <person name="Baker B.J."/>
        </authorList>
    </citation>
    <scope>NUCLEOTIDE SEQUENCE [LARGE SCALE GENOMIC DNA]</scope>
    <source>
        <strain evidence="9">B10_G13</strain>
    </source>
</reference>
<comment type="pathway">
    <text evidence="1 7">Pyrimidine metabolism; UMP biosynthesis via de novo pathway; UMP from orotate: step 1/2.</text>
</comment>
<keyword evidence="6 7" id="KW-0665">Pyrimidine biosynthesis</keyword>
<dbReference type="NCBIfam" id="TIGR01367">
    <property type="entry name" value="pyrE_Therm"/>
    <property type="match status" value="1"/>
</dbReference>
<dbReference type="InterPro" id="IPR029057">
    <property type="entry name" value="PRTase-like"/>
</dbReference>
<comment type="caution">
    <text evidence="7">Lacks conserved residue(s) required for the propagation of feature annotation.</text>
</comment>
<comment type="caution">
    <text evidence="9">The sequence shown here is derived from an EMBL/GenBank/DDBJ whole genome shotgun (WGS) entry which is preliminary data.</text>
</comment>
<dbReference type="EMBL" id="QNBD01000179">
    <property type="protein sequence ID" value="RKX69624.1"/>
    <property type="molecule type" value="Genomic_DNA"/>
</dbReference>
<proteinExistence type="inferred from homology"/>
<evidence type="ECO:0000313" key="9">
    <source>
        <dbReference type="EMBL" id="RKX69624.1"/>
    </source>
</evidence>
<evidence type="ECO:0000256" key="5">
    <source>
        <dbReference type="ARBA" id="ARBA00022842"/>
    </source>
</evidence>
<name>A0A660SFR2_UNCT6</name>
<dbReference type="UniPathway" id="UPA00070">
    <property type="reaction ID" value="UER00119"/>
</dbReference>
<dbReference type="Gene3D" id="3.40.50.2020">
    <property type="match status" value="1"/>
</dbReference>
<dbReference type="SUPFAM" id="SSF53271">
    <property type="entry name" value="PRTase-like"/>
    <property type="match status" value="1"/>
</dbReference>
<comment type="similarity">
    <text evidence="7">Belongs to the purine/pyrimidine phosphoribosyltransferase family. PyrE subfamily.</text>
</comment>
<keyword evidence="3 7" id="KW-0328">Glycosyltransferase</keyword>
<keyword evidence="5 7" id="KW-0460">Magnesium</keyword>
<evidence type="ECO:0000256" key="7">
    <source>
        <dbReference type="HAMAP-Rule" id="MF_01208"/>
    </source>
</evidence>
<dbReference type="PANTHER" id="PTHR19278:SF9">
    <property type="entry name" value="URIDINE 5'-MONOPHOSPHATE SYNTHASE"/>
    <property type="match status" value="1"/>
</dbReference>
<gene>
    <name evidence="7" type="primary">pyrE</name>
    <name evidence="9" type="ORF">DRP43_04195</name>
</gene>
<dbReference type="GO" id="GO:0004588">
    <property type="term" value="F:orotate phosphoribosyltransferase activity"/>
    <property type="evidence" value="ECO:0007669"/>
    <property type="project" value="UniProtKB-UniRule"/>
</dbReference>
<comment type="catalytic activity">
    <reaction evidence="7">
        <text>orotidine 5'-phosphate + diphosphate = orotate + 5-phospho-alpha-D-ribose 1-diphosphate</text>
        <dbReference type="Rhea" id="RHEA:10380"/>
        <dbReference type="ChEBI" id="CHEBI:30839"/>
        <dbReference type="ChEBI" id="CHEBI:33019"/>
        <dbReference type="ChEBI" id="CHEBI:57538"/>
        <dbReference type="ChEBI" id="CHEBI:58017"/>
        <dbReference type="EC" id="2.4.2.10"/>
    </reaction>
</comment>
<accession>A0A660SFR2</accession>
<dbReference type="InterPro" id="IPR000836">
    <property type="entry name" value="PRTase_dom"/>
</dbReference>
<feature type="binding site" description="in other chain" evidence="7">
    <location>
        <begin position="112"/>
        <end position="120"/>
    </location>
    <ligand>
        <name>5-phospho-alpha-D-ribose 1-diphosphate</name>
        <dbReference type="ChEBI" id="CHEBI:58017"/>
        <note>ligand shared between dimeric partners</note>
    </ligand>
</feature>
<dbReference type="EC" id="2.4.2.10" evidence="2 7"/>
<comment type="subunit">
    <text evidence="7">Homodimer.</text>
</comment>
<dbReference type="GO" id="GO:0044205">
    <property type="term" value="P:'de novo' UMP biosynthetic process"/>
    <property type="evidence" value="ECO:0007669"/>
    <property type="project" value="UniProtKB-UniRule"/>
</dbReference>
<protein>
    <recommendedName>
        <fullName evidence="2 7">Orotate phosphoribosyltransferase</fullName>
        <shortName evidence="7">OPRT</shortName>
        <shortName evidence="7">OPRTase</shortName>
        <ecNumber evidence="2 7">2.4.2.10</ecNumber>
    </recommendedName>
</protein>
<evidence type="ECO:0000259" key="8">
    <source>
        <dbReference type="Pfam" id="PF00156"/>
    </source>
</evidence>
<dbReference type="GO" id="GO:0000287">
    <property type="term" value="F:magnesium ion binding"/>
    <property type="evidence" value="ECO:0007669"/>
    <property type="project" value="UniProtKB-UniRule"/>
</dbReference>
<evidence type="ECO:0000256" key="1">
    <source>
        <dbReference type="ARBA" id="ARBA00004889"/>
    </source>
</evidence>
<comment type="cofactor">
    <cofactor evidence="7">
        <name>Mg(2+)</name>
        <dbReference type="ChEBI" id="CHEBI:18420"/>
    </cofactor>
</comment>
<feature type="domain" description="Phosphoribosyltransferase" evidence="8">
    <location>
        <begin position="51"/>
        <end position="162"/>
    </location>
</feature>
<dbReference type="AlphaFoldDB" id="A0A660SFR2"/>
<dbReference type="InterPro" id="IPR023031">
    <property type="entry name" value="OPRT"/>
</dbReference>
<feature type="binding site" evidence="7">
    <location>
        <position position="144"/>
    </location>
    <ligand>
        <name>orotate</name>
        <dbReference type="ChEBI" id="CHEBI:30839"/>
    </ligand>
</feature>
<dbReference type="GO" id="GO:0019856">
    <property type="term" value="P:pyrimidine nucleobase biosynthetic process"/>
    <property type="evidence" value="ECO:0007669"/>
    <property type="project" value="InterPro"/>
</dbReference>
<evidence type="ECO:0000256" key="6">
    <source>
        <dbReference type="ARBA" id="ARBA00022975"/>
    </source>
</evidence>
<keyword evidence="4 7" id="KW-0808">Transferase</keyword>
<evidence type="ECO:0000256" key="4">
    <source>
        <dbReference type="ARBA" id="ARBA00022679"/>
    </source>
</evidence>
<organism evidence="9 10">
    <name type="scientific">candidate division TA06 bacterium</name>
    <dbReference type="NCBI Taxonomy" id="2250710"/>
    <lineage>
        <taxon>Bacteria</taxon>
        <taxon>Bacteria division TA06</taxon>
    </lineage>
</organism>
<feature type="binding site" evidence="7">
    <location>
        <position position="116"/>
    </location>
    <ligand>
        <name>orotate</name>
        <dbReference type="ChEBI" id="CHEBI:30839"/>
    </ligand>
</feature>